<keyword evidence="6 7" id="KW-0326">Glycosidase</keyword>
<feature type="region of interest" description="Disordered" evidence="8">
    <location>
        <begin position="242"/>
        <end position="263"/>
    </location>
</feature>
<evidence type="ECO:0000256" key="8">
    <source>
        <dbReference type="SAM" id="MobiDB-lite"/>
    </source>
</evidence>
<dbReference type="PANTHER" id="PTHR11177">
    <property type="entry name" value="CHITINASE"/>
    <property type="match status" value="1"/>
</dbReference>
<dbReference type="GO" id="GO:0005975">
    <property type="term" value="P:carbohydrate metabolic process"/>
    <property type="evidence" value="ECO:0007669"/>
    <property type="project" value="InterPro"/>
</dbReference>
<organism evidence="12 13">
    <name type="scientific">Elysia crispata</name>
    <name type="common">lettuce slug</name>
    <dbReference type="NCBI Taxonomy" id="231223"/>
    <lineage>
        <taxon>Eukaryota</taxon>
        <taxon>Metazoa</taxon>
        <taxon>Spiralia</taxon>
        <taxon>Lophotrochozoa</taxon>
        <taxon>Mollusca</taxon>
        <taxon>Gastropoda</taxon>
        <taxon>Heterobranchia</taxon>
        <taxon>Euthyneura</taxon>
        <taxon>Panpulmonata</taxon>
        <taxon>Sacoglossa</taxon>
        <taxon>Placobranchoidea</taxon>
        <taxon>Plakobranchidae</taxon>
        <taxon>Elysia</taxon>
    </lineage>
</organism>
<feature type="transmembrane region" description="Helical" evidence="9">
    <location>
        <begin position="28"/>
        <end position="47"/>
    </location>
</feature>
<keyword evidence="9" id="KW-0472">Membrane</keyword>
<dbReference type="AlphaFoldDB" id="A0AAE1EB12"/>
<evidence type="ECO:0000256" key="1">
    <source>
        <dbReference type="ARBA" id="ARBA00009121"/>
    </source>
</evidence>
<dbReference type="Gene3D" id="2.170.140.10">
    <property type="entry name" value="Chitin binding domain"/>
    <property type="match status" value="1"/>
</dbReference>
<evidence type="ECO:0000313" key="13">
    <source>
        <dbReference type="Proteomes" id="UP001283361"/>
    </source>
</evidence>
<dbReference type="GO" id="GO:0008061">
    <property type="term" value="F:chitin binding"/>
    <property type="evidence" value="ECO:0007669"/>
    <property type="project" value="UniProtKB-KW"/>
</dbReference>
<evidence type="ECO:0000259" key="11">
    <source>
        <dbReference type="PROSITE" id="PS51910"/>
    </source>
</evidence>
<dbReference type="Proteomes" id="UP001283361">
    <property type="component" value="Unassembled WGS sequence"/>
</dbReference>
<feature type="compositionally biased region" description="Basic and acidic residues" evidence="8">
    <location>
        <begin position="891"/>
        <end position="917"/>
    </location>
</feature>
<evidence type="ECO:0000256" key="7">
    <source>
        <dbReference type="RuleBase" id="RU000489"/>
    </source>
</evidence>
<dbReference type="PROSITE" id="PS01095">
    <property type="entry name" value="GH18_1"/>
    <property type="match status" value="1"/>
</dbReference>
<dbReference type="Pfam" id="PF00704">
    <property type="entry name" value="Glyco_hydro_18"/>
    <property type="match status" value="1"/>
</dbReference>
<keyword evidence="9" id="KW-0812">Transmembrane</keyword>
<dbReference type="InterPro" id="IPR050314">
    <property type="entry name" value="Glycosyl_Hydrlase_18"/>
</dbReference>
<keyword evidence="4 7" id="KW-0378">Hydrolase</keyword>
<keyword evidence="3" id="KW-0732">Signal</keyword>
<reference evidence="12" key="1">
    <citation type="journal article" date="2023" name="G3 (Bethesda)">
        <title>A reference genome for the long-term kleptoplast-retaining sea slug Elysia crispata morphotype clarki.</title>
        <authorList>
            <person name="Eastman K.E."/>
            <person name="Pendleton A.L."/>
            <person name="Shaikh M.A."/>
            <person name="Suttiyut T."/>
            <person name="Ogas R."/>
            <person name="Tomko P."/>
            <person name="Gavelis G."/>
            <person name="Widhalm J.R."/>
            <person name="Wisecaver J.H."/>
        </authorList>
    </citation>
    <scope>NUCLEOTIDE SEQUENCE</scope>
    <source>
        <strain evidence="12">ECLA1</strain>
    </source>
</reference>
<keyword evidence="5" id="KW-1015">Disulfide bond</keyword>
<feature type="compositionally biased region" description="Low complexity" evidence="8">
    <location>
        <begin position="866"/>
        <end position="876"/>
    </location>
</feature>
<evidence type="ECO:0000256" key="4">
    <source>
        <dbReference type="ARBA" id="ARBA00022801"/>
    </source>
</evidence>
<feature type="region of interest" description="Disordered" evidence="8">
    <location>
        <begin position="769"/>
        <end position="837"/>
    </location>
</feature>
<dbReference type="PANTHER" id="PTHR11177:SF317">
    <property type="entry name" value="CHITINASE 12-RELATED"/>
    <property type="match status" value="1"/>
</dbReference>
<evidence type="ECO:0000256" key="3">
    <source>
        <dbReference type="ARBA" id="ARBA00022729"/>
    </source>
</evidence>
<name>A0AAE1EB12_9GAST</name>
<dbReference type="Pfam" id="PF01607">
    <property type="entry name" value="CBM_14"/>
    <property type="match status" value="1"/>
</dbReference>
<dbReference type="GO" id="GO:0004568">
    <property type="term" value="F:chitinase activity"/>
    <property type="evidence" value="ECO:0007669"/>
    <property type="project" value="TreeGrafter"/>
</dbReference>
<evidence type="ECO:0000259" key="10">
    <source>
        <dbReference type="PROSITE" id="PS50940"/>
    </source>
</evidence>
<keyword evidence="13" id="KW-1185">Reference proteome</keyword>
<dbReference type="EMBL" id="JAWDGP010000384">
    <property type="protein sequence ID" value="KAK3801029.1"/>
    <property type="molecule type" value="Genomic_DNA"/>
</dbReference>
<comment type="caution">
    <text evidence="12">The sequence shown here is derived from an EMBL/GenBank/DDBJ whole genome shotgun (WGS) entry which is preliminary data.</text>
</comment>
<dbReference type="InterPro" id="IPR001223">
    <property type="entry name" value="Glyco_hydro18_cat"/>
</dbReference>
<dbReference type="InterPro" id="IPR017853">
    <property type="entry name" value="GH"/>
</dbReference>
<dbReference type="FunFam" id="3.10.50.10:FF:000004">
    <property type="entry name" value="Chitinase 5"/>
    <property type="match status" value="1"/>
</dbReference>
<feature type="region of interest" description="Disordered" evidence="8">
    <location>
        <begin position="276"/>
        <end position="302"/>
    </location>
</feature>
<dbReference type="SUPFAM" id="SSF54556">
    <property type="entry name" value="Chitinase insertion domain"/>
    <property type="match status" value="1"/>
</dbReference>
<evidence type="ECO:0000256" key="9">
    <source>
        <dbReference type="SAM" id="Phobius"/>
    </source>
</evidence>
<evidence type="ECO:0008006" key="14">
    <source>
        <dbReference type="Google" id="ProtNLM"/>
    </source>
</evidence>
<feature type="compositionally biased region" description="Basic and acidic residues" evidence="8">
    <location>
        <begin position="1043"/>
        <end position="1052"/>
    </location>
</feature>
<evidence type="ECO:0000256" key="6">
    <source>
        <dbReference type="ARBA" id="ARBA00023295"/>
    </source>
</evidence>
<accession>A0AAE1EB12</accession>
<dbReference type="PROSITE" id="PS50940">
    <property type="entry name" value="CHIT_BIND_II"/>
    <property type="match status" value="1"/>
</dbReference>
<dbReference type="Gene3D" id="3.20.20.80">
    <property type="entry name" value="Glycosidases"/>
    <property type="match status" value="1"/>
</dbReference>
<feature type="compositionally biased region" description="Basic and acidic residues" evidence="8">
    <location>
        <begin position="823"/>
        <end position="835"/>
    </location>
</feature>
<dbReference type="SMART" id="SM00636">
    <property type="entry name" value="Glyco_18"/>
    <property type="match status" value="1"/>
</dbReference>
<dbReference type="GO" id="GO:0005576">
    <property type="term" value="C:extracellular region"/>
    <property type="evidence" value="ECO:0007669"/>
    <property type="project" value="InterPro"/>
</dbReference>
<dbReference type="InterPro" id="IPR001579">
    <property type="entry name" value="Glyco_hydro_18_chit_AS"/>
</dbReference>
<dbReference type="Gene3D" id="3.10.50.10">
    <property type="match status" value="1"/>
</dbReference>
<feature type="region of interest" description="Disordered" evidence="8">
    <location>
        <begin position="855"/>
        <end position="919"/>
    </location>
</feature>
<evidence type="ECO:0000313" key="12">
    <source>
        <dbReference type="EMBL" id="KAK3801029.1"/>
    </source>
</evidence>
<keyword evidence="2" id="KW-0147">Chitin-binding</keyword>
<feature type="region of interest" description="Disordered" evidence="8">
    <location>
        <begin position="1027"/>
        <end position="1052"/>
    </location>
</feature>
<feature type="domain" description="GH18" evidence="11">
    <location>
        <begin position="369"/>
        <end position="744"/>
    </location>
</feature>
<dbReference type="GO" id="GO:0006032">
    <property type="term" value="P:chitin catabolic process"/>
    <property type="evidence" value="ECO:0007669"/>
    <property type="project" value="TreeGrafter"/>
</dbReference>
<evidence type="ECO:0000256" key="5">
    <source>
        <dbReference type="ARBA" id="ARBA00023157"/>
    </source>
</evidence>
<dbReference type="InterPro" id="IPR002557">
    <property type="entry name" value="Chitin-bd_dom"/>
</dbReference>
<gene>
    <name evidence="12" type="ORF">RRG08_001273</name>
</gene>
<feature type="region of interest" description="Disordered" evidence="8">
    <location>
        <begin position="956"/>
        <end position="984"/>
    </location>
</feature>
<keyword evidence="9" id="KW-1133">Transmembrane helix</keyword>
<sequence length="1131" mass="125997">MGAKVKVKEIERDGDGGMKRSRMWTPILNGKGTIFLVMLLFLFQYGWGSTLPDNYTNTRLNDTQEDVNGTVEPDTVSNASHAEIDTTHERVRRHSPTPSGRTPFSPPRRVQYYSVPPTSRWTEVYGGKRTDSFLPRHHITADSQHRPDEIVIDTPTSHNENWDGIPNSNLIPSRRIVEDITTKRAQGISDGYTDSVRMRTVKRQHYDERKIDINDRNEPDTFGKEEYSKREISEEVVKHLDHGPEEQVQESPEKNLPSGQSSPKTMMKVISEMRAAGSGKEIQSDKYVSTPEPESFAATSRSTGVVESDSYAGKLLTKPRPASAGSQEAPADATLGLLTSHPHASSKEPAAISLNQQRSHSVSRGKPKKLIFCYYGTSANARPSVGRFWPENVDPFLCTHLIFAFADITKDGTNIKPNNWNDLGENGLYTRTMRLKEKNKDLKILLAVGGWKIGSKPFLPVIESSSTWRTWITNVIDYLRRFGFDGLDMDWEFPGWRGSGPEDRHKFTLFMKDIYDAFAAESEVTGKQRLTLTLAAASSAFYVEKAYEPTEIHKYVDYILLMTYNFHGSGWEKYTGHHTPLLPHPLDPEGEQRELYVLWAINYWLNFGVPRSKLVMGMASYGLGWKLTDSSQTGIRAPADGGNTKGKYTEESGILSHYEVCEHVIQDGWNVEWIDEQKAPYAYGDGEWVGFDSPDSFYIKAVTVLQEGLAGAFIWSVEMDDFRGHCGGPKYPLIRTVYEVFTQHPLSANTSPPSSAQLRVSNAAHGHGVGARASISSAAATQSHHAAQQTSAHHAGVHQGSIGHSSLTDSHHISSSGNSGGDHLYEHDPDADGHLSKPWQAMTDYDYEYYHWDDESSSQNQGTETHVSVNAAASSHSPERQSHASGPHHGSSSDHSSDSAAHKDHHYEHDPDADGHLSKPWQAMTDYDYEYYNWDDGSSGHSHDTTQVHLPVSAAAAGHSHETPSHGTVGHASLADSHHVSKPSQHHDYIYEHNADADGHLSKPWQAKSDYDYEYYDWGGDHGHNEAVSTAGDHHGHMPTTHSHGDYHDRHHHSDELILEKEVFVVSLGYVDCNSMGLGIHSSPHSCHHFILCMPINGHDLGPSLMACPSGTLYDGSLKVCNHRHLVRCHH</sequence>
<feature type="compositionally biased region" description="Low complexity" evidence="8">
    <location>
        <begin position="804"/>
        <end position="817"/>
    </location>
</feature>
<dbReference type="InterPro" id="IPR029070">
    <property type="entry name" value="Chitinase_insertion_sf"/>
</dbReference>
<dbReference type="InterPro" id="IPR036508">
    <property type="entry name" value="Chitin-bd_dom_sf"/>
</dbReference>
<dbReference type="SUPFAM" id="SSF57625">
    <property type="entry name" value="Invertebrate chitin-binding proteins"/>
    <property type="match status" value="1"/>
</dbReference>
<feature type="domain" description="Chitin-binding type-2" evidence="10">
    <location>
        <begin position="1070"/>
        <end position="1131"/>
    </location>
</feature>
<dbReference type="PROSITE" id="PS51910">
    <property type="entry name" value="GH18_2"/>
    <property type="match status" value="1"/>
</dbReference>
<comment type="similarity">
    <text evidence="1">Belongs to the glycosyl hydrolase 18 family. Chitinase class II subfamily.</text>
</comment>
<feature type="region of interest" description="Disordered" evidence="8">
    <location>
        <begin position="61"/>
        <end position="111"/>
    </location>
</feature>
<dbReference type="SUPFAM" id="SSF51445">
    <property type="entry name" value="(Trans)glycosidases"/>
    <property type="match status" value="1"/>
</dbReference>
<evidence type="ECO:0000256" key="2">
    <source>
        <dbReference type="ARBA" id="ARBA00022669"/>
    </source>
</evidence>
<feature type="compositionally biased region" description="Low complexity" evidence="8">
    <location>
        <begin position="773"/>
        <end position="794"/>
    </location>
</feature>
<protein>
    <recommendedName>
        <fullName evidence="14">Chitinase</fullName>
    </recommendedName>
</protein>
<dbReference type="InterPro" id="IPR011583">
    <property type="entry name" value="Chitinase_II/V-like_cat"/>
</dbReference>
<proteinExistence type="inferred from homology"/>